<sequence>MAASQISEDLKSIEGKEYALHRGYAASARFNLQHYQIKETIGYLLHPDIPITEGQFLMTYLEKPGGYLQWQEGNMPAYIARQRESPSSPNIFLYMYAFEQFHLKALAMRPPHVNDWITALGDYLTAQGLEKVKCQTFKVPKKYWRSWTEVLLLIAEEVASRMGSEEYAAIVRGVGGELTKGAIQPNLMPIVAVGRKPLR</sequence>
<name>A0A8E2EX87_9PEZI</name>
<keyword evidence="2" id="KW-1185">Reference proteome</keyword>
<dbReference type="EMBL" id="KV750108">
    <property type="protein sequence ID" value="OCL06221.1"/>
    <property type="molecule type" value="Genomic_DNA"/>
</dbReference>
<dbReference type="OrthoDB" id="417697at2759"/>
<organism evidence="1 2">
    <name type="scientific">Glonium stellatum</name>
    <dbReference type="NCBI Taxonomy" id="574774"/>
    <lineage>
        <taxon>Eukaryota</taxon>
        <taxon>Fungi</taxon>
        <taxon>Dikarya</taxon>
        <taxon>Ascomycota</taxon>
        <taxon>Pezizomycotina</taxon>
        <taxon>Dothideomycetes</taxon>
        <taxon>Pleosporomycetidae</taxon>
        <taxon>Gloniales</taxon>
        <taxon>Gloniaceae</taxon>
        <taxon>Glonium</taxon>
    </lineage>
</organism>
<reference evidence="1 2" key="1">
    <citation type="journal article" date="2016" name="Nat. Commun.">
        <title>Ectomycorrhizal ecology is imprinted in the genome of the dominant symbiotic fungus Cenococcum geophilum.</title>
        <authorList>
            <consortium name="DOE Joint Genome Institute"/>
            <person name="Peter M."/>
            <person name="Kohler A."/>
            <person name="Ohm R.A."/>
            <person name="Kuo A."/>
            <person name="Krutzmann J."/>
            <person name="Morin E."/>
            <person name="Arend M."/>
            <person name="Barry K.W."/>
            <person name="Binder M."/>
            <person name="Choi C."/>
            <person name="Clum A."/>
            <person name="Copeland A."/>
            <person name="Grisel N."/>
            <person name="Haridas S."/>
            <person name="Kipfer T."/>
            <person name="LaButti K."/>
            <person name="Lindquist E."/>
            <person name="Lipzen A."/>
            <person name="Maire R."/>
            <person name="Meier B."/>
            <person name="Mihaltcheva S."/>
            <person name="Molinier V."/>
            <person name="Murat C."/>
            <person name="Poggeler S."/>
            <person name="Quandt C.A."/>
            <person name="Sperisen C."/>
            <person name="Tritt A."/>
            <person name="Tisserant E."/>
            <person name="Crous P.W."/>
            <person name="Henrissat B."/>
            <person name="Nehls U."/>
            <person name="Egli S."/>
            <person name="Spatafora J.W."/>
            <person name="Grigoriev I.V."/>
            <person name="Martin F.M."/>
        </authorList>
    </citation>
    <scope>NUCLEOTIDE SEQUENCE [LARGE SCALE GENOMIC DNA]</scope>
    <source>
        <strain evidence="1 2">CBS 207.34</strain>
    </source>
</reference>
<dbReference type="AlphaFoldDB" id="A0A8E2EX87"/>
<evidence type="ECO:0000313" key="1">
    <source>
        <dbReference type="EMBL" id="OCL06221.1"/>
    </source>
</evidence>
<evidence type="ECO:0000313" key="2">
    <source>
        <dbReference type="Proteomes" id="UP000250140"/>
    </source>
</evidence>
<accession>A0A8E2EX87</accession>
<protein>
    <submittedName>
        <fullName evidence="1">Uncharacterized protein</fullName>
    </submittedName>
</protein>
<gene>
    <name evidence="1" type="ORF">AOQ84DRAFT_378824</name>
</gene>
<dbReference type="Proteomes" id="UP000250140">
    <property type="component" value="Unassembled WGS sequence"/>
</dbReference>
<proteinExistence type="predicted"/>